<dbReference type="AlphaFoldDB" id="A0A834TS72"/>
<feature type="compositionally biased region" description="Basic and acidic residues" evidence="1">
    <location>
        <begin position="173"/>
        <end position="186"/>
    </location>
</feature>
<feature type="compositionally biased region" description="Polar residues" evidence="1">
    <location>
        <begin position="374"/>
        <end position="389"/>
    </location>
</feature>
<feature type="region of interest" description="Disordered" evidence="1">
    <location>
        <begin position="289"/>
        <end position="316"/>
    </location>
</feature>
<name>A0A834TS72_9FABA</name>
<dbReference type="Proteomes" id="UP000634136">
    <property type="component" value="Unassembled WGS sequence"/>
</dbReference>
<dbReference type="PANTHER" id="PTHR33671">
    <property type="entry name" value="N-METHYLTRANSFERASE, PUTATIVE (DUF688)-RELATED"/>
    <property type="match status" value="1"/>
</dbReference>
<evidence type="ECO:0000313" key="3">
    <source>
        <dbReference type="Proteomes" id="UP000634136"/>
    </source>
</evidence>
<feature type="region of interest" description="Disordered" evidence="1">
    <location>
        <begin position="356"/>
        <end position="421"/>
    </location>
</feature>
<dbReference type="OrthoDB" id="677721at2759"/>
<reference evidence="2" key="1">
    <citation type="submission" date="2020-09" db="EMBL/GenBank/DDBJ databases">
        <title>Genome-Enabled Discovery of Anthraquinone Biosynthesis in Senna tora.</title>
        <authorList>
            <person name="Kang S.-H."/>
            <person name="Pandey R.P."/>
            <person name="Lee C.-M."/>
            <person name="Sim J.-S."/>
            <person name="Jeong J.-T."/>
            <person name="Choi B.-S."/>
            <person name="Jung M."/>
            <person name="Ginzburg D."/>
            <person name="Zhao K."/>
            <person name="Won S.Y."/>
            <person name="Oh T.-J."/>
            <person name="Yu Y."/>
            <person name="Kim N.-H."/>
            <person name="Lee O.R."/>
            <person name="Lee T.-H."/>
            <person name="Bashyal P."/>
            <person name="Kim T.-S."/>
            <person name="Lee W.-H."/>
            <person name="Kawkins C."/>
            <person name="Kim C.-K."/>
            <person name="Kim J.S."/>
            <person name="Ahn B.O."/>
            <person name="Rhee S.Y."/>
            <person name="Sohng J.K."/>
        </authorList>
    </citation>
    <scope>NUCLEOTIDE SEQUENCE</scope>
    <source>
        <tissue evidence="2">Leaf</tissue>
    </source>
</reference>
<feature type="region of interest" description="Disordered" evidence="1">
    <location>
        <begin position="582"/>
        <end position="601"/>
    </location>
</feature>
<dbReference type="PANTHER" id="PTHR33671:SF2">
    <property type="entry name" value="N-METHYLTRANSFERASE, PUTATIVE (DUF688)-RELATED"/>
    <property type="match status" value="1"/>
</dbReference>
<evidence type="ECO:0000313" key="2">
    <source>
        <dbReference type="EMBL" id="KAF7822914.1"/>
    </source>
</evidence>
<feature type="region of interest" description="Disordered" evidence="1">
    <location>
        <begin position="623"/>
        <end position="643"/>
    </location>
</feature>
<proteinExistence type="predicted"/>
<keyword evidence="3" id="KW-1185">Reference proteome</keyword>
<protein>
    <submittedName>
        <fullName evidence="2">DUF688 family protein</fullName>
    </submittedName>
</protein>
<feature type="compositionally biased region" description="Basic and acidic residues" evidence="1">
    <location>
        <begin position="390"/>
        <end position="410"/>
    </location>
</feature>
<comment type="caution">
    <text evidence="2">The sequence shown here is derived from an EMBL/GenBank/DDBJ whole genome shotgun (WGS) entry which is preliminary data.</text>
</comment>
<dbReference type="Gene3D" id="3.40.50.300">
    <property type="entry name" value="P-loop containing nucleotide triphosphate hydrolases"/>
    <property type="match status" value="1"/>
</dbReference>
<dbReference type="InterPro" id="IPR027417">
    <property type="entry name" value="P-loop_NTPase"/>
</dbReference>
<feature type="region of interest" description="Disordered" evidence="1">
    <location>
        <begin position="102"/>
        <end position="197"/>
    </location>
</feature>
<organism evidence="2 3">
    <name type="scientific">Senna tora</name>
    <dbReference type="NCBI Taxonomy" id="362788"/>
    <lineage>
        <taxon>Eukaryota</taxon>
        <taxon>Viridiplantae</taxon>
        <taxon>Streptophyta</taxon>
        <taxon>Embryophyta</taxon>
        <taxon>Tracheophyta</taxon>
        <taxon>Spermatophyta</taxon>
        <taxon>Magnoliopsida</taxon>
        <taxon>eudicotyledons</taxon>
        <taxon>Gunneridae</taxon>
        <taxon>Pentapetalae</taxon>
        <taxon>rosids</taxon>
        <taxon>fabids</taxon>
        <taxon>Fabales</taxon>
        <taxon>Fabaceae</taxon>
        <taxon>Caesalpinioideae</taxon>
        <taxon>Cassia clade</taxon>
        <taxon>Senna</taxon>
    </lineage>
</organism>
<dbReference type="Pfam" id="PF05097">
    <property type="entry name" value="DUF688"/>
    <property type="match status" value="1"/>
</dbReference>
<dbReference type="InterPro" id="IPR007789">
    <property type="entry name" value="DUF688"/>
</dbReference>
<feature type="compositionally biased region" description="Polar residues" evidence="1">
    <location>
        <begin position="151"/>
        <end position="172"/>
    </location>
</feature>
<gene>
    <name evidence="2" type="ORF">G2W53_021058</name>
</gene>
<evidence type="ECO:0000256" key="1">
    <source>
        <dbReference type="SAM" id="MobiDB-lite"/>
    </source>
</evidence>
<dbReference type="EMBL" id="JAAIUW010000007">
    <property type="protein sequence ID" value="KAF7822914.1"/>
    <property type="molecule type" value="Genomic_DNA"/>
</dbReference>
<dbReference type="SUPFAM" id="SSF52540">
    <property type="entry name" value="P-loop containing nucleoside triphosphate hydrolases"/>
    <property type="match status" value="1"/>
</dbReference>
<sequence>MVFGQVVIGPPGSGKTTYCNGMSQFLKLIGRTNYMILQNLMEEKQLDFNQPLLSVRRFLSTVVSETDNKKKTDNSFARLPPLPAYKSDLKSGPVRNPGTVPFIWEQTPGKPKDEKKLQTPVVKQSPITPNLPPGRALKAKQEDHKKVSKGTPITQYRTGSAVSNSPSVTSMNKDVRKYESPKEAMQEKASSVSDDGDEAYQDALETLSRTESFFMNCSVSGLSGLDDLEDHLSRSLSTDKHARDFMIDRFLPAAQAVASETPQYASRKPPVTREEQPRQVRKVMGGERCRPLNQHRPNILPPYAQDSGREESEDEVYNESENYNGKVCGLFPRFCLLNPIPGLKMQDKMLSSPVYGLQTKSSSSHSKIGEENARTTYYQKKSADPQSGFTEEKHSLRTPENSKNDIDQHRRGCSKLSTTDSTKCDSGCTSPVIEKTLYVDFVEKVKTHSSLSSDENKVQTNHKRDNLESFRKDNKLLGFADGKATLQPKGSESLDSSLLLCSDRSINDMQVKMTDHYNKIYTKNQGLANSGYQGRDLDQNSSPKVAECKEIKSTRNKESFHGQIKKSSLSCRKIRLAGRDVEVESKRQQRPKSVCHSVNQDPSALAIPKVVGGEKIDLENQRVKKPSNQENSDKKNLQLPLSLPLPKAPSESWLKRTLPTISSRNIHARGQNPKTALLGPKWETIVKSSNLHNGNLRFSEELLAPIPEA</sequence>
<accession>A0A834TS72</accession>